<dbReference type="GO" id="GO:0030313">
    <property type="term" value="C:cell envelope"/>
    <property type="evidence" value="ECO:0007669"/>
    <property type="project" value="UniProtKB-SubCell"/>
</dbReference>
<dbReference type="InterPro" id="IPR025380">
    <property type="entry name" value="DUF4369"/>
</dbReference>
<dbReference type="AlphaFoldDB" id="A0A085YZM3"/>
<dbReference type="PROSITE" id="PS51352">
    <property type="entry name" value="THIOREDOXIN_2"/>
    <property type="match status" value="1"/>
</dbReference>
<accession>A0A085YZM3</accession>
<dbReference type="STRING" id="421531.IX38_20445"/>
<keyword evidence="2" id="KW-0201">Cytochrome c-type biogenesis</keyword>
<dbReference type="Proteomes" id="UP000028703">
    <property type="component" value="Unassembled WGS sequence"/>
</dbReference>
<organism evidence="6 7">
    <name type="scientific">Chryseobacterium luteum</name>
    <dbReference type="NCBI Taxonomy" id="421531"/>
    <lineage>
        <taxon>Bacteria</taxon>
        <taxon>Pseudomonadati</taxon>
        <taxon>Bacteroidota</taxon>
        <taxon>Flavobacteriia</taxon>
        <taxon>Flavobacteriales</taxon>
        <taxon>Weeksellaceae</taxon>
        <taxon>Chryseobacterium group</taxon>
        <taxon>Chryseobacterium</taxon>
    </lineage>
</organism>
<reference evidence="6 7" key="1">
    <citation type="submission" date="2014-07" db="EMBL/GenBank/DDBJ databases">
        <title>Genome of Chryseobacterium luteum DSM 18605.</title>
        <authorList>
            <person name="Stropko S.J."/>
            <person name="Pipes S.E."/>
            <person name="Newman J.D."/>
        </authorList>
    </citation>
    <scope>NUCLEOTIDE SEQUENCE [LARGE SCALE GENOMIC DNA]</scope>
    <source>
        <strain evidence="6 7">DSM 18605</strain>
    </source>
</reference>
<comment type="caution">
    <text evidence="6">The sequence shown here is derived from an EMBL/GenBank/DDBJ whole genome shotgun (WGS) entry which is preliminary data.</text>
</comment>
<gene>
    <name evidence="6" type="ORF">IX38_20445</name>
</gene>
<dbReference type="CDD" id="cd02966">
    <property type="entry name" value="TlpA_like_family"/>
    <property type="match status" value="1"/>
</dbReference>
<protein>
    <recommendedName>
        <fullName evidence="5">Thioredoxin domain-containing protein</fullName>
    </recommendedName>
</protein>
<feature type="domain" description="Thioredoxin" evidence="5">
    <location>
        <begin position="236"/>
        <end position="385"/>
    </location>
</feature>
<sequence length="385" mass="44763">MKHYKILILILLLMPFLLISQTKKNIYEIYGHINLDSGQIYLIHYNNSEKRIVDSSKITNNTFHFKGNVSGYSKRFYIKLNPKEKQNGDSLNAVQIETDPSKIQLYLTLGSFSNYKITNCKSCDELKIFNKKIKLAEYNLLFNSQQKTSDTLQKIKLEKELQKYKASFVKEKIKYIKSYPNSNISSYLLFSIEDEFSINELSKYRDLYKRLSEIQKNSYYGKLVKQIVDDNDNTNNTIGTKGYDFVSIDKSGNKMSLKDLTSNSYILLDMWASWCIPCREEIPFLNTLLNTYHSKGFNIVGISDDHNINAWEKAIKKDKTQDWIHIDFDSKLIDGNTYDRKIITSEYSVSSFPTSILIDKSGIIIGRYDAGMEEELENKLKSIFK</sequence>
<dbReference type="InterPro" id="IPR013766">
    <property type="entry name" value="Thioredoxin_domain"/>
</dbReference>
<comment type="subcellular location">
    <subcellularLocation>
        <location evidence="1">Cell envelope</location>
    </subcellularLocation>
</comment>
<dbReference type="PANTHER" id="PTHR42852">
    <property type="entry name" value="THIOL:DISULFIDE INTERCHANGE PROTEIN DSBE"/>
    <property type="match status" value="1"/>
</dbReference>
<dbReference type="PANTHER" id="PTHR42852:SF6">
    <property type="entry name" value="THIOL:DISULFIDE INTERCHANGE PROTEIN DSBE"/>
    <property type="match status" value="1"/>
</dbReference>
<evidence type="ECO:0000256" key="3">
    <source>
        <dbReference type="ARBA" id="ARBA00023157"/>
    </source>
</evidence>
<dbReference type="OrthoDB" id="710833at2"/>
<dbReference type="Gene3D" id="3.40.30.10">
    <property type="entry name" value="Glutaredoxin"/>
    <property type="match status" value="1"/>
</dbReference>
<name>A0A085YZM3_9FLAO</name>
<dbReference type="InterPro" id="IPR012336">
    <property type="entry name" value="Thioredoxin-like_fold"/>
</dbReference>
<dbReference type="RefSeq" id="WP_034707612.1">
    <property type="nucleotide sequence ID" value="NZ_JPRO01000024.1"/>
</dbReference>
<dbReference type="GO" id="GO:0017004">
    <property type="term" value="P:cytochrome complex assembly"/>
    <property type="evidence" value="ECO:0007669"/>
    <property type="project" value="UniProtKB-KW"/>
</dbReference>
<dbReference type="eggNOG" id="COG0526">
    <property type="taxonomic scope" value="Bacteria"/>
</dbReference>
<evidence type="ECO:0000313" key="6">
    <source>
        <dbReference type="EMBL" id="KFE97636.1"/>
    </source>
</evidence>
<dbReference type="EMBL" id="JPRO01000024">
    <property type="protein sequence ID" value="KFE97636.1"/>
    <property type="molecule type" value="Genomic_DNA"/>
</dbReference>
<dbReference type="SUPFAM" id="SSF52833">
    <property type="entry name" value="Thioredoxin-like"/>
    <property type="match status" value="1"/>
</dbReference>
<evidence type="ECO:0000313" key="7">
    <source>
        <dbReference type="Proteomes" id="UP000028703"/>
    </source>
</evidence>
<evidence type="ECO:0000256" key="1">
    <source>
        <dbReference type="ARBA" id="ARBA00004196"/>
    </source>
</evidence>
<dbReference type="Pfam" id="PF13905">
    <property type="entry name" value="Thioredoxin_8"/>
    <property type="match status" value="1"/>
</dbReference>
<evidence type="ECO:0000256" key="4">
    <source>
        <dbReference type="ARBA" id="ARBA00023284"/>
    </source>
</evidence>
<evidence type="ECO:0000256" key="2">
    <source>
        <dbReference type="ARBA" id="ARBA00022748"/>
    </source>
</evidence>
<keyword evidence="4" id="KW-0676">Redox-active center</keyword>
<dbReference type="InterPro" id="IPR050553">
    <property type="entry name" value="Thioredoxin_ResA/DsbE_sf"/>
</dbReference>
<proteinExistence type="predicted"/>
<evidence type="ECO:0000259" key="5">
    <source>
        <dbReference type="PROSITE" id="PS51352"/>
    </source>
</evidence>
<keyword evidence="3" id="KW-1015">Disulfide bond</keyword>
<dbReference type="Pfam" id="PF14289">
    <property type="entry name" value="DUF4369"/>
    <property type="match status" value="1"/>
</dbReference>
<keyword evidence="7" id="KW-1185">Reference proteome</keyword>
<dbReference type="InterPro" id="IPR036249">
    <property type="entry name" value="Thioredoxin-like_sf"/>
</dbReference>